<organism evidence="2 3">
    <name type="scientific">Variovorax terrae</name>
    <dbReference type="NCBI Taxonomy" id="2923278"/>
    <lineage>
        <taxon>Bacteria</taxon>
        <taxon>Pseudomonadati</taxon>
        <taxon>Pseudomonadota</taxon>
        <taxon>Betaproteobacteria</taxon>
        <taxon>Burkholderiales</taxon>
        <taxon>Comamonadaceae</taxon>
        <taxon>Variovorax</taxon>
    </lineage>
</organism>
<keyword evidence="1" id="KW-1133">Transmembrane helix</keyword>
<reference evidence="2" key="1">
    <citation type="submission" date="2022-03" db="EMBL/GenBank/DDBJ databases">
        <authorList>
            <person name="Woo C.Y."/>
        </authorList>
    </citation>
    <scope>NUCLEOTIDE SEQUENCE</scope>
    <source>
        <strain evidence="2">CYS-02</strain>
    </source>
</reference>
<evidence type="ECO:0000313" key="2">
    <source>
        <dbReference type="EMBL" id="MCJ0763617.1"/>
    </source>
</evidence>
<dbReference type="EMBL" id="JALGBI010000001">
    <property type="protein sequence ID" value="MCJ0763617.1"/>
    <property type="molecule type" value="Genomic_DNA"/>
</dbReference>
<gene>
    <name evidence="2" type="ORF">MMF98_10410</name>
</gene>
<evidence type="ECO:0000256" key="1">
    <source>
        <dbReference type="SAM" id="Phobius"/>
    </source>
</evidence>
<accession>A0A9X1VUK7</accession>
<dbReference type="RefSeq" id="WP_243306201.1">
    <property type="nucleotide sequence ID" value="NZ_JALGBI010000001.1"/>
</dbReference>
<keyword evidence="1" id="KW-0812">Transmembrane</keyword>
<name>A0A9X1VUK7_9BURK</name>
<feature type="transmembrane region" description="Helical" evidence="1">
    <location>
        <begin position="48"/>
        <end position="70"/>
    </location>
</feature>
<dbReference type="InterPro" id="IPR009937">
    <property type="entry name" value="Phage_holin_3_6"/>
</dbReference>
<dbReference type="AlphaFoldDB" id="A0A9X1VUK7"/>
<evidence type="ECO:0000313" key="3">
    <source>
        <dbReference type="Proteomes" id="UP001139447"/>
    </source>
</evidence>
<feature type="transmembrane region" description="Helical" evidence="1">
    <location>
        <begin position="82"/>
        <end position="103"/>
    </location>
</feature>
<comment type="caution">
    <text evidence="2">The sequence shown here is derived from an EMBL/GenBank/DDBJ whole genome shotgun (WGS) entry which is preliminary data.</text>
</comment>
<sequence length="131" mass="14905">MNLLSLLGFDAWMARLRKAAAEGASGLEDRWLLARIEWEEEKQRWHRLALLALAVLGLTIVALLALSAAVVVHFWDTPHRPAVAWGVALVWLLLWGGALVCFIRTMQRSSEAFAHTREELGRDWHSLKERL</sequence>
<proteinExistence type="predicted"/>
<keyword evidence="3" id="KW-1185">Reference proteome</keyword>
<keyword evidence="1" id="KW-0472">Membrane</keyword>
<dbReference type="Proteomes" id="UP001139447">
    <property type="component" value="Unassembled WGS sequence"/>
</dbReference>
<dbReference type="Pfam" id="PF07332">
    <property type="entry name" value="Phage_holin_3_6"/>
    <property type="match status" value="1"/>
</dbReference>
<protein>
    <submittedName>
        <fullName evidence="2">Phage holin family protein</fullName>
    </submittedName>
</protein>